<evidence type="ECO:0000313" key="2">
    <source>
        <dbReference type="Proteomes" id="UP000481454"/>
    </source>
</evidence>
<name>A0AAP7BWK9_CLOPF</name>
<dbReference type="RefSeq" id="WP_164801031.1">
    <property type="nucleotide sequence ID" value="NZ_JAALLZ010000006.1"/>
</dbReference>
<gene>
    <name evidence="1" type="ORF">G6Z34_13500</name>
</gene>
<reference evidence="1 2" key="1">
    <citation type="submission" date="2020-02" db="EMBL/GenBank/DDBJ databases">
        <title>Genomic Insights into the Phylogeny and Genetic Plasticity of the Human and Animal Enteric Pathogen Clostridium perfringens.</title>
        <authorList>
            <person name="Feng Y."/>
            <person name="Hu Y."/>
        </authorList>
    </citation>
    <scope>NUCLEOTIDE SEQUENCE [LARGE SCALE GENOMIC DNA]</scope>
    <source>
        <strain evidence="1 2">CP-40</strain>
    </source>
</reference>
<comment type="caution">
    <text evidence="1">The sequence shown here is derived from an EMBL/GenBank/DDBJ whole genome shotgun (WGS) entry which is preliminary data.</text>
</comment>
<dbReference type="AlphaFoldDB" id="A0AAP7BWK9"/>
<accession>A0AAP7BWK9</accession>
<organism evidence="1 2">
    <name type="scientific">Clostridium perfringens</name>
    <dbReference type="NCBI Taxonomy" id="1502"/>
    <lineage>
        <taxon>Bacteria</taxon>
        <taxon>Bacillati</taxon>
        <taxon>Bacillota</taxon>
        <taxon>Clostridia</taxon>
        <taxon>Eubacteriales</taxon>
        <taxon>Clostridiaceae</taxon>
        <taxon>Clostridium</taxon>
    </lineage>
</organism>
<evidence type="ECO:0000313" key="1">
    <source>
        <dbReference type="EMBL" id="NGU31101.1"/>
    </source>
</evidence>
<sequence>MRVNVGYDCYIDSRWIPNNTLTGLYDINGVEIKTSNKIKLNGCTSTIAIIGKSEEGFMIYFGSKNGSVGWSLDNKTIMEHSIRVLE</sequence>
<protein>
    <submittedName>
        <fullName evidence="1">Uncharacterized protein</fullName>
    </submittedName>
</protein>
<dbReference type="Proteomes" id="UP000481454">
    <property type="component" value="Unassembled WGS sequence"/>
</dbReference>
<dbReference type="EMBL" id="JAALLZ010000006">
    <property type="protein sequence ID" value="NGU31101.1"/>
    <property type="molecule type" value="Genomic_DNA"/>
</dbReference>
<proteinExistence type="predicted"/>